<name>A0A5N6R4M0_9ROSI</name>
<reference evidence="11 12" key="1">
    <citation type="submission" date="2019-06" db="EMBL/GenBank/DDBJ databases">
        <title>A chromosomal-level reference genome of Carpinus fangiana (Coryloideae, Betulaceae).</title>
        <authorList>
            <person name="Yang X."/>
            <person name="Wang Z."/>
            <person name="Zhang L."/>
            <person name="Hao G."/>
            <person name="Liu J."/>
            <person name="Yang Y."/>
        </authorList>
    </citation>
    <scope>NUCLEOTIDE SEQUENCE [LARGE SCALE GENOMIC DNA]</scope>
    <source>
        <strain evidence="11">Cfa_2016G</strain>
        <tissue evidence="11">Leaf</tissue>
    </source>
</reference>
<dbReference type="Pfam" id="PF13857">
    <property type="entry name" value="Ank_5"/>
    <property type="match status" value="1"/>
</dbReference>
<keyword evidence="4 9" id="KW-1133">Transmembrane helix</keyword>
<accession>A0A5N6R4M0</accession>
<dbReference type="InterPro" id="IPR026961">
    <property type="entry name" value="PGG_dom"/>
</dbReference>
<evidence type="ECO:0000259" key="10">
    <source>
        <dbReference type="Pfam" id="PF13962"/>
    </source>
</evidence>
<dbReference type="AlphaFoldDB" id="A0A5N6R4M0"/>
<keyword evidence="5 7" id="KW-0040">ANK repeat</keyword>
<dbReference type="GO" id="GO:0005886">
    <property type="term" value="C:plasma membrane"/>
    <property type="evidence" value="ECO:0007669"/>
    <property type="project" value="TreeGrafter"/>
</dbReference>
<dbReference type="Pfam" id="PF13962">
    <property type="entry name" value="PGG"/>
    <property type="match status" value="1"/>
</dbReference>
<dbReference type="SMART" id="SM00248">
    <property type="entry name" value="ANK"/>
    <property type="match status" value="11"/>
</dbReference>
<keyword evidence="12" id="KW-1185">Reference proteome</keyword>
<dbReference type="InterPro" id="IPR002110">
    <property type="entry name" value="Ankyrin_rpt"/>
</dbReference>
<evidence type="ECO:0000256" key="6">
    <source>
        <dbReference type="ARBA" id="ARBA00023136"/>
    </source>
</evidence>
<feature type="repeat" description="ANK" evidence="7">
    <location>
        <begin position="301"/>
        <end position="333"/>
    </location>
</feature>
<evidence type="ECO:0000256" key="1">
    <source>
        <dbReference type="ARBA" id="ARBA00004141"/>
    </source>
</evidence>
<feature type="transmembrane region" description="Helical" evidence="9">
    <location>
        <begin position="549"/>
        <end position="568"/>
    </location>
</feature>
<proteinExistence type="predicted"/>
<dbReference type="PROSITE" id="PS50297">
    <property type="entry name" value="ANK_REP_REGION"/>
    <property type="match status" value="2"/>
</dbReference>
<dbReference type="InterPro" id="IPR036770">
    <property type="entry name" value="Ankyrin_rpt-contain_sf"/>
</dbReference>
<evidence type="ECO:0000256" key="2">
    <source>
        <dbReference type="ARBA" id="ARBA00022692"/>
    </source>
</evidence>
<feature type="transmembrane region" description="Helical" evidence="9">
    <location>
        <begin position="588"/>
        <end position="612"/>
    </location>
</feature>
<feature type="region of interest" description="Disordered" evidence="8">
    <location>
        <begin position="500"/>
        <end position="523"/>
    </location>
</feature>
<dbReference type="PROSITE" id="PS50088">
    <property type="entry name" value="ANK_REPEAT"/>
    <property type="match status" value="2"/>
</dbReference>
<dbReference type="OrthoDB" id="20872at2759"/>
<protein>
    <recommendedName>
        <fullName evidence="10">PGG domain-containing protein</fullName>
    </recommendedName>
</protein>
<dbReference type="Pfam" id="PF00023">
    <property type="entry name" value="Ank"/>
    <property type="match status" value="1"/>
</dbReference>
<comment type="subcellular location">
    <subcellularLocation>
        <location evidence="1">Membrane</location>
        <topology evidence="1">Multi-pass membrane protein</topology>
    </subcellularLocation>
</comment>
<evidence type="ECO:0000313" key="12">
    <source>
        <dbReference type="Proteomes" id="UP000327013"/>
    </source>
</evidence>
<dbReference type="Pfam" id="PF12796">
    <property type="entry name" value="Ank_2"/>
    <property type="match status" value="4"/>
</dbReference>
<feature type="repeat" description="ANK" evidence="7">
    <location>
        <begin position="405"/>
        <end position="428"/>
    </location>
</feature>
<dbReference type="PANTHER" id="PTHR24186">
    <property type="entry name" value="PROTEIN PHOSPHATASE 1 REGULATORY SUBUNIT"/>
    <property type="match status" value="1"/>
</dbReference>
<keyword evidence="6 9" id="KW-0472">Membrane</keyword>
<evidence type="ECO:0000256" key="8">
    <source>
        <dbReference type="SAM" id="MobiDB-lite"/>
    </source>
</evidence>
<evidence type="ECO:0000256" key="4">
    <source>
        <dbReference type="ARBA" id="ARBA00022989"/>
    </source>
</evidence>
<keyword evidence="2 9" id="KW-0812">Transmembrane</keyword>
<dbReference type="EMBL" id="CM017325">
    <property type="protein sequence ID" value="KAE8055892.1"/>
    <property type="molecule type" value="Genomic_DNA"/>
</dbReference>
<evidence type="ECO:0000256" key="7">
    <source>
        <dbReference type="PROSITE-ProRule" id="PRU00023"/>
    </source>
</evidence>
<evidence type="ECO:0000256" key="3">
    <source>
        <dbReference type="ARBA" id="ARBA00022737"/>
    </source>
</evidence>
<dbReference type="SUPFAM" id="SSF48403">
    <property type="entry name" value="Ankyrin repeat"/>
    <property type="match status" value="2"/>
</dbReference>
<evidence type="ECO:0000256" key="9">
    <source>
        <dbReference type="SAM" id="Phobius"/>
    </source>
</evidence>
<dbReference type="PANTHER" id="PTHR24186:SF38">
    <property type="entry name" value="ANKYRIN REPEAT FAMILY PROTEIN"/>
    <property type="match status" value="1"/>
</dbReference>
<organism evidence="11 12">
    <name type="scientific">Carpinus fangiana</name>
    <dbReference type="NCBI Taxonomy" id="176857"/>
    <lineage>
        <taxon>Eukaryota</taxon>
        <taxon>Viridiplantae</taxon>
        <taxon>Streptophyta</taxon>
        <taxon>Embryophyta</taxon>
        <taxon>Tracheophyta</taxon>
        <taxon>Spermatophyta</taxon>
        <taxon>Magnoliopsida</taxon>
        <taxon>eudicotyledons</taxon>
        <taxon>Gunneridae</taxon>
        <taxon>Pentapetalae</taxon>
        <taxon>rosids</taxon>
        <taxon>fabids</taxon>
        <taxon>Fagales</taxon>
        <taxon>Betulaceae</taxon>
        <taxon>Carpinus</taxon>
    </lineage>
</organism>
<sequence length="813" mass="89481">MDARLLEAIRANDTSTMISLFQANEGILEQRTADSMDTALHLASKLGHVEMASEIIKLCPDMAAAKNKMQETPIYEACRRGSAEVLKVLLEADPRAACKLNSENKSPLFMACSHGNFDVVNLLLNHPGMLLDLEETHAFDRTCIHVAASRGHMGRPLLRTADSMDTALHLASKLGHVDMASEIIKLCPDMAAAENKMHETPIYEACRRGSAEVLKVLLEADPRAACKLNSENKSPLFMACCHGNFDVVNLLLNHPGILLGLEETHAFDRTCIHVAASRGHMDIVRELVNLCPDFLQTMDENGNSPLHHACIHGHRDIARMLVRRDTSLALQYNNNGYTPMHMASMKGKVSVLEEFVLMAPESFHCATNEGETIFHLAVRYGQYQVLVFLVNAYNGSNLIHRQDQYGNTILHLAVSGGRHQIAEYLINKTKVEINVRTCKGLTALDILDQAKNSAETRHLEAQFVKAGGRRSNDIQPLVISKNSSWPACMGDELNISNIMNEKGSPGFSKGSNSRTPSPRRRENVGEVYGRHRNKKQEIHMEALQNARNTITLVAILIATVTFSAGISPPGGVDQEGKMKGKLMAGRSTAFKVFAIGNNIALFTSLSIVVVLVSIIPFRRKAQMRLLMVAHKVMWVSVAFMATAYVAATWVVVPHSQGSDWLFVTLLAVSGGSLVVIFIGLGVMLVEHWLRKMKWRKLRKDGRAGIADPDLENGNGKGTDDIGTGESEAVLGLGTELKLGQVPLFKCSESVLEGLEAEKMASLKEHLSLTALGRLVSELRRRMGSKWVELGCGVWIGGVGEEFELDLHMRSRWS</sequence>
<feature type="domain" description="PGG" evidence="10">
    <location>
        <begin position="541"/>
        <end position="651"/>
    </location>
</feature>
<feature type="transmembrane region" description="Helical" evidence="9">
    <location>
        <begin position="664"/>
        <end position="689"/>
    </location>
</feature>
<evidence type="ECO:0000313" key="11">
    <source>
        <dbReference type="EMBL" id="KAE8055892.1"/>
    </source>
</evidence>
<evidence type="ECO:0000256" key="5">
    <source>
        <dbReference type="ARBA" id="ARBA00023043"/>
    </source>
</evidence>
<gene>
    <name evidence="11" type="ORF">FH972_012703</name>
</gene>
<dbReference type="Gene3D" id="1.25.40.20">
    <property type="entry name" value="Ankyrin repeat-containing domain"/>
    <property type="match status" value="2"/>
</dbReference>
<keyword evidence="3" id="KW-0677">Repeat</keyword>
<dbReference type="Proteomes" id="UP000327013">
    <property type="component" value="Chromosome 5"/>
</dbReference>
<feature type="transmembrane region" description="Helical" evidence="9">
    <location>
        <begin position="632"/>
        <end position="652"/>
    </location>
</feature>